<dbReference type="AlphaFoldDB" id="A0A1H7PZR3"/>
<gene>
    <name evidence="1" type="ORF">SAMN05661044_02399</name>
</gene>
<dbReference type="EMBL" id="FOAF01000002">
    <property type="protein sequence ID" value="SEL40735.1"/>
    <property type="molecule type" value="Genomic_DNA"/>
</dbReference>
<proteinExistence type="predicted"/>
<name>A0A1H7PZR3_OLID1</name>
<evidence type="ECO:0000313" key="2">
    <source>
        <dbReference type="Proteomes" id="UP000199421"/>
    </source>
</evidence>
<keyword evidence="2" id="KW-1185">Reference proteome</keyword>
<organism evidence="1 2">
    <name type="scientific">Olivibacter domesticus</name>
    <name type="common">Pseudosphingobacterium domesticum</name>
    <dbReference type="NCBI Taxonomy" id="407022"/>
    <lineage>
        <taxon>Bacteria</taxon>
        <taxon>Pseudomonadati</taxon>
        <taxon>Bacteroidota</taxon>
        <taxon>Sphingobacteriia</taxon>
        <taxon>Sphingobacteriales</taxon>
        <taxon>Sphingobacteriaceae</taxon>
        <taxon>Olivibacter</taxon>
    </lineage>
</organism>
<dbReference type="RefSeq" id="WP_093324427.1">
    <property type="nucleotide sequence ID" value="NZ_FOAF01000002.1"/>
</dbReference>
<protein>
    <submittedName>
        <fullName evidence="1">Uncharacterized protein</fullName>
    </submittedName>
</protein>
<accession>A0A1H7PZR3</accession>
<dbReference type="OrthoDB" id="799252at2"/>
<reference evidence="2" key="1">
    <citation type="submission" date="2016-10" db="EMBL/GenBank/DDBJ databases">
        <authorList>
            <person name="Varghese N."/>
            <person name="Submissions S."/>
        </authorList>
    </citation>
    <scope>NUCLEOTIDE SEQUENCE [LARGE SCALE GENOMIC DNA]</scope>
    <source>
        <strain evidence="2">DSM 18733</strain>
    </source>
</reference>
<evidence type="ECO:0000313" key="1">
    <source>
        <dbReference type="EMBL" id="SEL40735.1"/>
    </source>
</evidence>
<dbReference type="Proteomes" id="UP000199421">
    <property type="component" value="Unassembled WGS sequence"/>
</dbReference>
<sequence>MHTDQEIKNWVCRHIDELIHEYVQGEKKEFSAVIEIPDEEGEKHPYTVFMEFSGIAEENEWVVRNIVRPEQLQ</sequence>